<keyword evidence="6 7" id="KW-0472">Membrane</keyword>
<evidence type="ECO:0000256" key="7">
    <source>
        <dbReference type="RuleBase" id="RU362048"/>
    </source>
</evidence>
<dbReference type="OrthoDB" id="21094at2"/>
<name>F5RCY7_METUF</name>
<comment type="caution">
    <text evidence="7">Lacks conserved residue(s) required for the propagation of feature annotation.</text>
</comment>
<dbReference type="RefSeq" id="WP_008061489.1">
    <property type="nucleotide sequence ID" value="NZ_AFHG01000049.1"/>
</dbReference>
<organism evidence="8 9">
    <name type="scientific">Methyloversatilis universalis (strain ATCC BAA-1314 / DSM 25237 / JCM 13912 / CCUG 52030 / FAM5)</name>
    <dbReference type="NCBI Taxonomy" id="1000565"/>
    <lineage>
        <taxon>Bacteria</taxon>
        <taxon>Pseudomonadati</taxon>
        <taxon>Pseudomonadota</taxon>
        <taxon>Betaproteobacteria</taxon>
        <taxon>Nitrosomonadales</taxon>
        <taxon>Sterolibacteriaceae</taxon>
        <taxon>Methyloversatilis</taxon>
    </lineage>
</organism>
<dbReference type="Pfam" id="PF01914">
    <property type="entry name" value="MarC"/>
    <property type="match status" value="1"/>
</dbReference>
<reference evidence="8 9" key="1">
    <citation type="journal article" date="2011" name="J. Bacteriol.">
        <title>Genome sequence of Methyloversatilis universalis FAM5T, a methylotrophic representative of the order Rhodocyclales.</title>
        <authorList>
            <person name="Kittichotirat W."/>
            <person name="Good N.M."/>
            <person name="Hall R."/>
            <person name="Bringel F."/>
            <person name="Lajus A."/>
            <person name="Medigue C."/>
            <person name="Smalley N.E."/>
            <person name="Beck D."/>
            <person name="Bumgarner R."/>
            <person name="Vuilleumier S."/>
            <person name="Kalyuzhnaya M.G."/>
        </authorList>
    </citation>
    <scope>NUCLEOTIDE SEQUENCE [LARGE SCALE GENOMIC DNA]</scope>
    <source>
        <strain evidence="9">ATCC BAA-1314 / JCM 13912 / FAM5</strain>
    </source>
</reference>
<feature type="transmembrane region" description="Helical" evidence="7">
    <location>
        <begin position="71"/>
        <end position="90"/>
    </location>
</feature>
<dbReference type="EMBL" id="AFHG01000049">
    <property type="protein sequence ID" value="EGK71638.1"/>
    <property type="molecule type" value="Genomic_DNA"/>
</dbReference>
<dbReference type="InterPro" id="IPR002771">
    <property type="entry name" value="Multi_antbiot-R_MarC"/>
</dbReference>
<keyword evidence="3" id="KW-1003">Cell membrane</keyword>
<feature type="transmembrane region" description="Helical" evidence="7">
    <location>
        <begin position="40"/>
        <end position="59"/>
    </location>
</feature>
<dbReference type="GO" id="GO:0005886">
    <property type="term" value="C:plasma membrane"/>
    <property type="evidence" value="ECO:0007669"/>
    <property type="project" value="UniProtKB-SubCell"/>
</dbReference>
<sequence>MSDSFLSASILLLLLFDPFGNAPVMTVLLKDVPKARRQRVVLRECFFAWLALLLFMWAGESVMRVLQLSQTSLGIAGGVLLFLIALRMIFPQPAGVFGEWTGGEPFVVPLAIPLIAGPSAMAMVMLLVSREPERFWTWAGAMSAAMAVTTCVLLAAGPLIRRLGERGTAALERLMGLLLCAVAVEMLLTGLRSFVASLHA</sequence>
<evidence type="ECO:0000256" key="2">
    <source>
        <dbReference type="ARBA" id="ARBA00009784"/>
    </source>
</evidence>
<dbReference type="eggNOG" id="COG2095">
    <property type="taxonomic scope" value="Bacteria"/>
</dbReference>
<dbReference type="STRING" id="1000565.METUNv1_02143"/>
<dbReference type="NCBIfam" id="TIGR00427">
    <property type="entry name" value="NAAT family transporter"/>
    <property type="match status" value="1"/>
</dbReference>
<comment type="subcellular location">
    <subcellularLocation>
        <location evidence="1 7">Cell membrane</location>
        <topology evidence="1 7">Multi-pass membrane protein</topology>
    </subcellularLocation>
</comment>
<feature type="transmembrane region" description="Helical" evidence="7">
    <location>
        <begin position="176"/>
        <end position="195"/>
    </location>
</feature>
<accession>F5RCY7</accession>
<feature type="transmembrane region" description="Helical" evidence="7">
    <location>
        <begin position="135"/>
        <end position="156"/>
    </location>
</feature>
<dbReference type="Proteomes" id="UP000005019">
    <property type="component" value="Unassembled WGS sequence"/>
</dbReference>
<gene>
    <name evidence="8" type="ORF">METUNv1_02143</name>
</gene>
<dbReference type="PANTHER" id="PTHR33508">
    <property type="entry name" value="UPF0056 MEMBRANE PROTEIN YHCE"/>
    <property type="match status" value="1"/>
</dbReference>
<dbReference type="PANTHER" id="PTHR33508:SF10">
    <property type="entry name" value="UPF0056 INNER MEMBRANE PROTEIN YHGN"/>
    <property type="match status" value="1"/>
</dbReference>
<evidence type="ECO:0000256" key="3">
    <source>
        <dbReference type="ARBA" id="ARBA00022475"/>
    </source>
</evidence>
<comment type="similarity">
    <text evidence="2 7">Belongs to the UPF0056 (MarC) family.</text>
</comment>
<evidence type="ECO:0000256" key="4">
    <source>
        <dbReference type="ARBA" id="ARBA00022692"/>
    </source>
</evidence>
<evidence type="ECO:0000256" key="1">
    <source>
        <dbReference type="ARBA" id="ARBA00004651"/>
    </source>
</evidence>
<dbReference type="AlphaFoldDB" id="F5RCY7"/>
<evidence type="ECO:0000313" key="8">
    <source>
        <dbReference type="EMBL" id="EGK71638.1"/>
    </source>
</evidence>
<keyword evidence="5 7" id="KW-1133">Transmembrane helix</keyword>
<evidence type="ECO:0000256" key="5">
    <source>
        <dbReference type="ARBA" id="ARBA00022989"/>
    </source>
</evidence>
<evidence type="ECO:0000313" key="9">
    <source>
        <dbReference type="Proteomes" id="UP000005019"/>
    </source>
</evidence>
<proteinExistence type="inferred from homology"/>
<comment type="caution">
    <text evidence="8">The sequence shown here is derived from an EMBL/GenBank/DDBJ whole genome shotgun (WGS) entry which is preliminary data.</text>
</comment>
<protein>
    <recommendedName>
        <fullName evidence="7">UPF0056 membrane protein</fullName>
    </recommendedName>
</protein>
<keyword evidence="9" id="KW-1185">Reference proteome</keyword>
<evidence type="ECO:0000256" key="6">
    <source>
        <dbReference type="ARBA" id="ARBA00023136"/>
    </source>
</evidence>
<feature type="transmembrane region" description="Helical" evidence="7">
    <location>
        <begin position="110"/>
        <end position="128"/>
    </location>
</feature>
<keyword evidence="4 7" id="KW-0812">Transmembrane</keyword>